<comment type="caution">
    <text evidence="5">The sequence shown here is derived from an EMBL/GenBank/DDBJ whole genome shotgun (WGS) entry which is preliminary data.</text>
</comment>
<dbReference type="Gene3D" id="3.30.910.20">
    <property type="entry name" value="Skp domain"/>
    <property type="match status" value="1"/>
</dbReference>
<dbReference type="STRING" id="1806892.AZH43_05350"/>
<dbReference type="Pfam" id="PF03938">
    <property type="entry name" value="OmpH"/>
    <property type="match status" value="1"/>
</dbReference>
<feature type="coiled-coil region" evidence="3">
    <location>
        <begin position="50"/>
        <end position="102"/>
    </location>
</feature>
<evidence type="ECO:0000256" key="3">
    <source>
        <dbReference type="SAM" id="Coils"/>
    </source>
</evidence>
<dbReference type="Proteomes" id="UP000076276">
    <property type="component" value="Unassembled WGS sequence"/>
</dbReference>
<sequence length="165" mass="18450">MKKFFGGAVALSMLMTSVAHAAGYGIVDLEKIVEQSAYIKQQNASMQQQIKPQTAKIESLTKELEALQQRAQQGANLSDAEKKTMTQQYQTKLQELNTLQQKVQGTVESSIQALNRTMDSRIKQAAEQLRKENSLDVVLNKNSALAYDPKYDLTDKMIQKVNAIK</sequence>
<keyword evidence="3" id="KW-0175">Coiled coil</keyword>
<organism evidence="5 6">
    <name type="scientific">Acinetobacter pragensis</name>
    <dbReference type="NCBI Taxonomy" id="1806892"/>
    <lineage>
        <taxon>Bacteria</taxon>
        <taxon>Pseudomonadati</taxon>
        <taxon>Pseudomonadota</taxon>
        <taxon>Gammaproteobacteria</taxon>
        <taxon>Moraxellales</taxon>
        <taxon>Moraxellaceae</taxon>
        <taxon>Acinetobacter</taxon>
    </lineage>
</organism>
<proteinExistence type="inferred from homology"/>
<evidence type="ECO:0000256" key="2">
    <source>
        <dbReference type="ARBA" id="ARBA00022729"/>
    </source>
</evidence>
<protein>
    <recommendedName>
        <fullName evidence="7">OmpH family outer membrane protein</fullName>
    </recommendedName>
</protein>
<evidence type="ECO:0000313" key="6">
    <source>
        <dbReference type="Proteomes" id="UP000076276"/>
    </source>
</evidence>
<reference evidence="5 6" key="1">
    <citation type="submission" date="2016-03" db="EMBL/GenBank/DDBJ databases">
        <title>Acinetobacter genomospecies 28 strain ANC 4149.</title>
        <authorList>
            <person name="Radolfova-Krizova L."/>
            <person name="Nemec A."/>
        </authorList>
    </citation>
    <scope>NUCLEOTIDE SEQUENCE [LARGE SCALE GENOMIC DNA]</scope>
    <source>
        <strain evidence="5 6">ANC 4149</strain>
    </source>
</reference>
<evidence type="ECO:0000313" key="5">
    <source>
        <dbReference type="EMBL" id="KYQ73460.1"/>
    </source>
</evidence>
<evidence type="ECO:0000256" key="1">
    <source>
        <dbReference type="ARBA" id="ARBA00009091"/>
    </source>
</evidence>
<dbReference type="AlphaFoldDB" id="A0A151Y641"/>
<keyword evidence="2 4" id="KW-0732">Signal</keyword>
<name>A0A151Y641_9GAMM</name>
<dbReference type="GO" id="GO:0050821">
    <property type="term" value="P:protein stabilization"/>
    <property type="evidence" value="ECO:0007669"/>
    <property type="project" value="TreeGrafter"/>
</dbReference>
<comment type="similarity">
    <text evidence="1">Belongs to the Skp family.</text>
</comment>
<dbReference type="InterPro" id="IPR024930">
    <property type="entry name" value="Skp_dom_sf"/>
</dbReference>
<evidence type="ECO:0008006" key="7">
    <source>
        <dbReference type="Google" id="ProtNLM"/>
    </source>
</evidence>
<feature type="chain" id="PRO_5007592319" description="OmpH family outer membrane protein" evidence="4">
    <location>
        <begin position="22"/>
        <end position="165"/>
    </location>
</feature>
<keyword evidence="6" id="KW-1185">Reference proteome</keyword>
<dbReference type="SMART" id="SM00935">
    <property type="entry name" value="OmpH"/>
    <property type="match status" value="1"/>
</dbReference>
<dbReference type="RefSeq" id="WP_067665676.1">
    <property type="nucleotide sequence ID" value="NZ_CBCSIK010000007.1"/>
</dbReference>
<dbReference type="OrthoDB" id="6717293at2"/>
<dbReference type="SUPFAM" id="SSF111384">
    <property type="entry name" value="OmpH-like"/>
    <property type="match status" value="1"/>
</dbReference>
<dbReference type="InterPro" id="IPR005632">
    <property type="entry name" value="Chaperone_Skp"/>
</dbReference>
<dbReference type="PANTHER" id="PTHR35089:SF1">
    <property type="entry name" value="CHAPERONE PROTEIN SKP"/>
    <property type="match status" value="1"/>
</dbReference>
<accession>A0A151Y641</accession>
<gene>
    <name evidence="5" type="ORF">AZH43_05350</name>
</gene>
<dbReference type="PANTHER" id="PTHR35089">
    <property type="entry name" value="CHAPERONE PROTEIN SKP"/>
    <property type="match status" value="1"/>
</dbReference>
<dbReference type="GO" id="GO:0051082">
    <property type="term" value="F:unfolded protein binding"/>
    <property type="evidence" value="ECO:0007669"/>
    <property type="project" value="InterPro"/>
</dbReference>
<dbReference type="EMBL" id="LUAW01000003">
    <property type="protein sequence ID" value="KYQ73460.1"/>
    <property type="molecule type" value="Genomic_DNA"/>
</dbReference>
<evidence type="ECO:0000256" key="4">
    <source>
        <dbReference type="SAM" id="SignalP"/>
    </source>
</evidence>
<dbReference type="GO" id="GO:0005829">
    <property type="term" value="C:cytosol"/>
    <property type="evidence" value="ECO:0007669"/>
    <property type="project" value="TreeGrafter"/>
</dbReference>
<feature type="signal peptide" evidence="4">
    <location>
        <begin position="1"/>
        <end position="21"/>
    </location>
</feature>